<comment type="caution">
    <text evidence="1">The sequence shown here is derived from an EMBL/GenBank/DDBJ whole genome shotgun (WGS) entry which is preliminary data.</text>
</comment>
<accession>X1KKG5</accession>
<protein>
    <submittedName>
        <fullName evidence="1">Uncharacterized protein</fullName>
    </submittedName>
</protein>
<name>X1KKG5_9ZZZZ</name>
<gene>
    <name evidence="1" type="ORF">S06H3_23457</name>
</gene>
<dbReference type="AlphaFoldDB" id="X1KKG5"/>
<reference evidence="1" key="1">
    <citation type="journal article" date="2014" name="Front. Microbiol.">
        <title>High frequency of phylogenetically diverse reductive dehalogenase-homologous genes in deep subseafloor sedimentary metagenomes.</title>
        <authorList>
            <person name="Kawai M."/>
            <person name="Futagami T."/>
            <person name="Toyoda A."/>
            <person name="Takaki Y."/>
            <person name="Nishi S."/>
            <person name="Hori S."/>
            <person name="Arai W."/>
            <person name="Tsubouchi T."/>
            <person name="Morono Y."/>
            <person name="Uchiyama I."/>
            <person name="Ito T."/>
            <person name="Fujiyama A."/>
            <person name="Inagaki F."/>
            <person name="Takami H."/>
        </authorList>
    </citation>
    <scope>NUCLEOTIDE SEQUENCE</scope>
    <source>
        <strain evidence="1">Expedition CK06-06</strain>
    </source>
</reference>
<organism evidence="1">
    <name type="scientific">marine sediment metagenome</name>
    <dbReference type="NCBI Taxonomy" id="412755"/>
    <lineage>
        <taxon>unclassified sequences</taxon>
        <taxon>metagenomes</taxon>
        <taxon>ecological metagenomes</taxon>
    </lineage>
</organism>
<proteinExistence type="predicted"/>
<sequence length="189" mass="21068">IPAAYAFDSAERNIPVTASFTGDMLSYTLSVPEDAVWPITLDPSTEITAQQDGRVHFYDNDTYQNVRDHFNNGTVNYTVLSAGQWYDSAAPNYFVFRGFASFPIPGVYSVEACTLYVNGKTDSSTDDYEIYIISASEYAPILEADDYQRFDGQQSGSAHTGTVLNNTWNTSSYSSDWNSIVFNKGEFRP</sequence>
<feature type="non-terminal residue" evidence="1">
    <location>
        <position position="189"/>
    </location>
</feature>
<evidence type="ECO:0000313" key="1">
    <source>
        <dbReference type="EMBL" id="GAI07542.1"/>
    </source>
</evidence>
<feature type="non-terminal residue" evidence="1">
    <location>
        <position position="1"/>
    </location>
</feature>
<dbReference type="EMBL" id="BARV01012753">
    <property type="protein sequence ID" value="GAI07542.1"/>
    <property type="molecule type" value="Genomic_DNA"/>
</dbReference>